<name>A0AAV9LAV3_9SOLN</name>
<comment type="caution">
    <text evidence="1">The sequence shown here is derived from an EMBL/GenBank/DDBJ whole genome shotgun (WGS) entry which is preliminary data.</text>
</comment>
<organism evidence="1 2">
    <name type="scientific">Solanum pinnatisectum</name>
    <name type="common">tansyleaf nightshade</name>
    <dbReference type="NCBI Taxonomy" id="50273"/>
    <lineage>
        <taxon>Eukaryota</taxon>
        <taxon>Viridiplantae</taxon>
        <taxon>Streptophyta</taxon>
        <taxon>Embryophyta</taxon>
        <taxon>Tracheophyta</taxon>
        <taxon>Spermatophyta</taxon>
        <taxon>Magnoliopsida</taxon>
        <taxon>eudicotyledons</taxon>
        <taxon>Gunneridae</taxon>
        <taxon>Pentapetalae</taxon>
        <taxon>asterids</taxon>
        <taxon>lamiids</taxon>
        <taxon>Solanales</taxon>
        <taxon>Solanaceae</taxon>
        <taxon>Solanoideae</taxon>
        <taxon>Solaneae</taxon>
        <taxon>Solanum</taxon>
    </lineage>
</organism>
<keyword evidence="2" id="KW-1185">Reference proteome</keyword>
<dbReference type="Proteomes" id="UP001311915">
    <property type="component" value="Unassembled WGS sequence"/>
</dbReference>
<reference evidence="1 2" key="1">
    <citation type="submission" date="2023-10" db="EMBL/GenBank/DDBJ databases">
        <title>Genome-Wide Identification Analysis in wild type Solanum Pinnatisectum Reveals Some Genes Defensing Phytophthora Infestans.</title>
        <authorList>
            <person name="Sun C."/>
        </authorList>
    </citation>
    <scope>NUCLEOTIDE SEQUENCE [LARGE SCALE GENOMIC DNA]</scope>
    <source>
        <strain evidence="1">LQN</strain>
        <tissue evidence="1">Leaf</tissue>
    </source>
</reference>
<dbReference type="EMBL" id="JAWPEI010000007">
    <property type="protein sequence ID" value="KAK4721497.1"/>
    <property type="molecule type" value="Genomic_DNA"/>
</dbReference>
<evidence type="ECO:0000313" key="2">
    <source>
        <dbReference type="Proteomes" id="UP001311915"/>
    </source>
</evidence>
<sequence>MPNFWKRILLTNYFSRSKLVLQELSKEIKNQSTENNGNQIQTPYDRVNIPLHYSSGRDVNRCIIPQVQVTENSIHQGSGSKTEQIALEEEVVDIYNCYKIRNGVHVL</sequence>
<protein>
    <submittedName>
        <fullName evidence="1">Uncharacterized protein</fullName>
    </submittedName>
</protein>
<accession>A0AAV9LAV3</accession>
<dbReference type="AlphaFoldDB" id="A0AAV9LAV3"/>
<evidence type="ECO:0000313" key="1">
    <source>
        <dbReference type="EMBL" id="KAK4721497.1"/>
    </source>
</evidence>
<proteinExistence type="predicted"/>
<gene>
    <name evidence="1" type="ORF">R3W88_011730</name>
</gene>